<evidence type="ECO:0000313" key="4">
    <source>
        <dbReference type="Proteomes" id="UP001595075"/>
    </source>
</evidence>
<dbReference type="SMART" id="SM01163">
    <property type="entry name" value="DUF1785"/>
    <property type="match status" value="1"/>
</dbReference>
<dbReference type="InterPro" id="IPR003165">
    <property type="entry name" value="Piwi"/>
</dbReference>
<reference evidence="3 4" key="1">
    <citation type="journal article" date="2024" name="Commun. Biol.">
        <title>Comparative genomic analysis of thermophilic fungi reveals convergent evolutionary adaptations and gene losses.</title>
        <authorList>
            <person name="Steindorff A.S."/>
            <person name="Aguilar-Pontes M.V."/>
            <person name="Robinson A.J."/>
            <person name="Andreopoulos B."/>
            <person name="LaButti K."/>
            <person name="Kuo A."/>
            <person name="Mondo S."/>
            <person name="Riley R."/>
            <person name="Otillar R."/>
            <person name="Haridas S."/>
            <person name="Lipzen A."/>
            <person name="Grimwood J."/>
            <person name="Schmutz J."/>
            <person name="Clum A."/>
            <person name="Reid I.D."/>
            <person name="Moisan M.C."/>
            <person name="Butler G."/>
            <person name="Nguyen T.T.M."/>
            <person name="Dewar K."/>
            <person name="Conant G."/>
            <person name="Drula E."/>
            <person name="Henrissat B."/>
            <person name="Hansel C."/>
            <person name="Singer S."/>
            <person name="Hutchinson M.I."/>
            <person name="de Vries R.P."/>
            <person name="Natvig D.O."/>
            <person name="Powell A.J."/>
            <person name="Tsang A."/>
            <person name="Grigoriev I.V."/>
        </authorList>
    </citation>
    <scope>NUCLEOTIDE SEQUENCE [LARGE SCALE GENOMIC DNA]</scope>
    <source>
        <strain evidence="3 4">CBS 494.80</strain>
    </source>
</reference>
<dbReference type="Proteomes" id="UP001595075">
    <property type="component" value="Unassembled WGS sequence"/>
</dbReference>
<dbReference type="Gene3D" id="3.40.50.2300">
    <property type="match status" value="1"/>
</dbReference>
<comment type="caution">
    <text evidence="3">The sequence shown here is derived from an EMBL/GenBank/DDBJ whole genome shotgun (WGS) entry which is preliminary data.</text>
</comment>
<dbReference type="InterPro" id="IPR014811">
    <property type="entry name" value="ArgoL1"/>
</dbReference>
<dbReference type="EMBL" id="JAZHXI010000002">
    <property type="protein sequence ID" value="KAL2074545.1"/>
    <property type="molecule type" value="Genomic_DNA"/>
</dbReference>
<feature type="region of interest" description="Disordered" evidence="1">
    <location>
        <begin position="203"/>
        <end position="228"/>
    </location>
</feature>
<proteinExistence type="predicted"/>
<dbReference type="PANTHER" id="PTHR22891">
    <property type="entry name" value="EUKARYOTIC TRANSLATION INITIATION FACTOR 2C"/>
    <property type="match status" value="1"/>
</dbReference>
<dbReference type="InterPro" id="IPR036085">
    <property type="entry name" value="PAZ_dom_sf"/>
</dbReference>
<protein>
    <recommendedName>
        <fullName evidence="2">Piwi domain-containing protein</fullName>
    </recommendedName>
</protein>
<dbReference type="Gene3D" id="2.170.260.10">
    <property type="entry name" value="paz domain"/>
    <property type="match status" value="1"/>
</dbReference>
<sequence length="1115" mass="126530">MSLPCTKCKTTQHPYRTCIKPWPFWKEQLCDRCGLEGHETGAKECSAKLKPMQSCDFCGHENHHYTSMCPIKTKTLKEHHDQYTKTKFVKATGSEDQVIQDAAAPATLADVQSMLSNMKIVSSATRTLADSLPADDTKVQLAYANMDLCTYTASGEVARGPEALANFFPVNFIKGVPNSKESPLEIRKYRIILGKLWKDKTPESQLKKTNKSGKLPEEPVPVPKARGPKREVARALIEDLLMVQRPPIGIWASDFFSHVVSVGKLYDVMLDKEQYGQEYDIQHFRPGRPGEGFQVVNSKIVYEGSLGRENLENYLDPKKPRDLNYLPDEDLRILNLISWKDINMPSFSGARVGSKFYPADQDSESSGPVVASKLKQTTLYYLRTGYFSSMRPAHGSLLLNVNTTMSAFYAPINLQSWIYGRWFDNMIPPTYEQKELLDVRVVFEGDPWLDEAKTKKKKRVIRGFSKLNVSLTTFFEDEEKTKKKNVLAHMKNTYKHLYGPNVKWTAKAACVNLGSPQDERWYPADKLFIVPWQIVKKQLQPAYQDEMVRKATKSPASNKKLIEDKALKYLGIFKPRSPTFYTVSTVLMMPSLAAQRASANCVAKQDFGITISNDFVPIRPRQIKIPELRFGQGLPGAKNRTKKDRERKDVLLPGSWNMTDVAGQGGKGLYQVPKEKLTSLHFIRAGPRNSPKKQNQERSEMEWLDNTLGPALKTSLKLYGFAIDEHFVAQALFPPSNSLDRRRDFKKSLDTAWEKLGMPSLVVVQLPLAQDDPYNQETYANIKWWGDCDRGVATVCIKYKTLEKCNLTLYGNLALKINVKIQGTNHYIEKIGTLPDTMVVGADVTHPGKDDEERCPSLAGVVATHDVHFAQYLASARLQSSKTEYITDLRGMIYERLLVFFEKRNIWPAHILFYRDGVSDSQYGMVKNLELPQIKEAIEDVQRLQNGRTCRPKITLLVVGKRHHARFFPKNAGPQSKNNIPPGHVFEDKVVLPRIFNFYLQSHDSPLGTARTGHYVVIANDSGYTAKLLQEVTNNLCSMGSRAMHCLSVVTPARYADLLCDRLRCYMKPVLDDRSQGPVTDLRTHAQNLSVWGENRNQSSRNPWHDNVKDIMFYI</sequence>
<evidence type="ECO:0000256" key="1">
    <source>
        <dbReference type="SAM" id="MobiDB-lite"/>
    </source>
</evidence>
<dbReference type="InterPro" id="IPR036397">
    <property type="entry name" value="RNaseH_sf"/>
</dbReference>
<evidence type="ECO:0000259" key="2">
    <source>
        <dbReference type="PROSITE" id="PS50822"/>
    </source>
</evidence>
<dbReference type="SUPFAM" id="SSF53098">
    <property type="entry name" value="Ribonuclease H-like"/>
    <property type="match status" value="1"/>
</dbReference>
<dbReference type="PROSITE" id="PS50822">
    <property type="entry name" value="PIWI"/>
    <property type="match status" value="1"/>
</dbReference>
<gene>
    <name evidence="3" type="ORF">VTL71DRAFT_8323</name>
</gene>
<accession>A0ABR4CXA3</accession>
<dbReference type="InterPro" id="IPR012337">
    <property type="entry name" value="RNaseH-like_sf"/>
</dbReference>
<feature type="domain" description="Piwi" evidence="2">
    <location>
        <begin position="761"/>
        <end position="1068"/>
    </location>
</feature>
<dbReference type="SMART" id="SM00950">
    <property type="entry name" value="Piwi"/>
    <property type="match status" value="1"/>
</dbReference>
<organism evidence="3 4">
    <name type="scientific">Oculimacula yallundae</name>
    <dbReference type="NCBI Taxonomy" id="86028"/>
    <lineage>
        <taxon>Eukaryota</taxon>
        <taxon>Fungi</taxon>
        <taxon>Dikarya</taxon>
        <taxon>Ascomycota</taxon>
        <taxon>Pezizomycotina</taxon>
        <taxon>Leotiomycetes</taxon>
        <taxon>Helotiales</taxon>
        <taxon>Ploettnerulaceae</taxon>
        <taxon>Oculimacula</taxon>
    </lineage>
</organism>
<dbReference type="SUPFAM" id="SSF101690">
    <property type="entry name" value="PAZ domain"/>
    <property type="match status" value="1"/>
</dbReference>
<dbReference type="Pfam" id="PF08699">
    <property type="entry name" value="ArgoL1"/>
    <property type="match status" value="1"/>
</dbReference>
<dbReference type="Pfam" id="PF02171">
    <property type="entry name" value="Piwi"/>
    <property type="match status" value="1"/>
</dbReference>
<dbReference type="Gene3D" id="3.30.420.10">
    <property type="entry name" value="Ribonuclease H-like superfamily/Ribonuclease H"/>
    <property type="match status" value="1"/>
</dbReference>
<keyword evidence="4" id="KW-1185">Reference proteome</keyword>
<name>A0ABR4CXA3_9HELO</name>
<evidence type="ECO:0000313" key="3">
    <source>
        <dbReference type="EMBL" id="KAL2074545.1"/>
    </source>
</evidence>